<feature type="compositionally biased region" description="Pro residues" evidence="1">
    <location>
        <begin position="174"/>
        <end position="186"/>
    </location>
</feature>
<dbReference type="AlphaFoldDB" id="A0A8J3Y234"/>
<proteinExistence type="predicted"/>
<evidence type="ECO:0008006" key="4">
    <source>
        <dbReference type="Google" id="ProtNLM"/>
    </source>
</evidence>
<comment type="caution">
    <text evidence="2">The sequence shown here is derived from an EMBL/GenBank/DDBJ whole genome shotgun (WGS) entry which is preliminary data.</text>
</comment>
<sequence>MTISSPLSPRHNPVDVGPTDAELERMTGMCGDRGALTIILGHGRTPDVILAATRFTQRWEEAGGVVLDTITWPESAASWMRQALRFTASEPDLWVMLGPVIGWARMTRRLLSSTPWQPSRTIAAAAVGTADAIGLVGAADLSGMAGATCDGGMWTISCGELVFAPVPETSTLVTPPPGPPGHPPTPQWAARE</sequence>
<feature type="region of interest" description="Disordered" evidence="1">
    <location>
        <begin position="169"/>
        <end position="192"/>
    </location>
</feature>
<reference evidence="2" key="1">
    <citation type="submission" date="2021-01" db="EMBL/GenBank/DDBJ databases">
        <title>Whole genome shotgun sequence of Planotetraspora thailandica NBRC 104271.</title>
        <authorList>
            <person name="Komaki H."/>
            <person name="Tamura T."/>
        </authorList>
    </citation>
    <scope>NUCLEOTIDE SEQUENCE</scope>
    <source>
        <strain evidence="2">NBRC 104271</strain>
    </source>
</reference>
<dbReference type="EMBL" id="BOOR01000083">
    <property type="protein sequence ID" value="GII59329.1"/>
    <property type="molecule type" value="Genomic_DNA"/>
</dbReference>
<name>A0A8J3Y234_9ACTN</name>
<protein>
    <recommendedName>
        <fullName evidence="4">Leucine-binding protein domain-containing protein</fullName>
    </recommendedName>
</protein>
<gene>
    <name evidence="2" type="ORF">Pth03_77180</name>
</gene>
<evidence type="ECO:0000313" key="3">
    <source>
        <dbReference type="Proteomes" id="UP000605992"/>
    </source>
</evidence>
<organism evidence="2 3">
    <name type="scientific">Planotetraspora thailandica</name>
    <dbReference type="NCBI Taxonomy" id="487172"/>
    <lineage>
        <taxon>Bacteria</taxon>
        <taxon>Bacillati</taxon>
        <taxon>Actinomycetota</taxon>
        <taxon>Actinomycetes</taxon>
        <taxon>Streptosporangiales</taxon>
        <taxon>Streptosporangiaceae</taxon>
        <taxon>Planotetraspora</taxon>
    </lineage>
</organism>
<dbReference type="Proteomes" id="UP000605992">
    <property type="component" value="Unassembled WGS sequence"/>
</dbReference>
<dbReference type="RefSeq" id="WP_203949390.1">
    <property type="nucleotide sequence ID" value="NZ_BOOR01000083.1"/>
</dbReference>
<keyword evidence="3" id="KW-1185">Reference proteome</keyword>
<evidence type="ECO:0000256" key="1">
    <source>
        <dbReference type="SAM" id="MobiDB-lite"/>
    </source>
</evidence>
<accession>A0A8J3Y234</accession>
<evidence type="ECO:0000313" key="2">
    <source>
        <dbReference type="EMBL" id="GII59329.1"/>
    </source>
</evidence>